<name>A0A6V8H5J5_TALPI</name>
<gene>
    <name evidence="9" type="ORF">TCE0_017f04180</name>
</gene>
<feature type="transmembrane region" description="Helical" evidence="8">
    <location>
        <begin position="21"/>
        <end position="38"/>
    </location>
</feature>
<dbReference type="PANTHER" id="PTHR13505">
    <property type="entry name" value="TRANSMEMBRANE PROTEIN 208"/>
    <property type="match status" value="1"/>
</dbReference>
<keyword evidence="4" id="KW-0256">Endoplasmic reticulum</keyword>
<evidence type="ECO:0000256" key="1">
    <source>
        <dbReference type="ARBA" id="ARBA00004477"/>
    </source>
</evidence>
<dbReference type="InterPro" id="IPR008506">
    <property type="entry name" value="SND2/TMEM208"/>
</dbReference>
<keyword evidence="3 8" id="KW-0812">Transmembrane</keyword>
<protein>
    <submittedName>
        <fullName evidence="9">DUF788 domain protein</fullName>
    </submittedName>
</protein>
<evidence type="ECO:0000256" key="3">
    <source>
        <dbReference type="ARBA" id="ARBA00022692"/>
    </source>
</evidence>
<evidence type="ECO:0000256" key="7">
    <source>
        <dbReference type="SAM" id="MobiDB-lite"/>
    </source>
</evidence>
<evidence type="ECO:0000256" key="6">
    <source>
        <dbReference type="ARBA" id="ARBA00023136"/>
    </source>
</evidence>
<comment type="caution">
    <text evidence="9">The sequence shown here is derived from an EMBL/GenBank/DDBJ whole genome shotgun (WGS) entry which is preliminary data.</text>
</comment>
<feature type="transmembrane region" description="Helical" evidence="8">
    <location>
        <begin position="44"/>
        <end position="61"/>
    </location>
</feature>
<dbReference type="PANTHER" id="PTHR13505:SF7">
    <property type="entry name" value="TRANSMEMBRANE PROTEIN 208"/>
    <property type="match status" value="1"/>
</dbReference>
<evidence type="ECO:0000256" key="5">
    <source>
        <dbReference type="ARBA" id="ARBA00022989"/>
    </source>
</evidence>
<evidence type="ECO:0000313" key="10">
    <source>
        <dbReference type="Proteomes" id="UP000053095"/>
    </source>
</evidence>
<dbReference type="GO" id="GO:0005773">
    <property type="term" value="C:vacuole"/>
    <property type="evidence" value="ECO:0007669"/>
    <property type="project" value="GOC"/>
</dbReference>
<keyword evidence="5 8" id="KW-1133">Transmembrane helix</keyword>
<dbReference type="GO" id="GO:0005789">
    <property type="term" value="C:endoplasmic reticulum membrane"/>
    <property type="evidence" value="ECO:0007669"/>
    <property type="project" value="UniProtKB-SubCell"/>
</dbReference>
<accession>A0A6V8H5J5</accession>
<reference evidence="10" key="1">
    <citation type="journal article" date="2015" name="Genome Announc.">
        <title>Draft genome sequence of Talaromyces cellulolyticus strain Y-94, a source of lignocellulosic biomass-degrading enzymes.</title>
        <authorList>
            <person name="Fujii T."/>
            <person name="Koike H."/>
            <person name="Sawayama S."/>
            <person name="Yano S."/>
            <person name="Inoue H."/>
        </authorList>
    </citation>
    <scope>NUCLEOTIDE SEQUENCE [LARGE SCALE GENOMIC DNA]</scope>
    <source>
        <strain evidence="10">Y-94</strain>
    </source>
</reference>
<dbReference type="GO" id="GO:0006624">
    <property type="term" value="P:vacuolar protein processing"/>
    <property type="evidence" value="ECO:0007669"/>
    <property type="project" value="TreeGrafter"/>
</dbReference>
<comment type="similarity">
    <text evidence="2">Belongs to the TMEM208 family.</text>
</comment>
<comment type="subcellular location">
    <subcellularLocation>
        <location evidence="1">Endoplasmic reticulum membrane</location>
        <topology evidence="1">Multi-pass membrane protein</topology>
    </subcellularLocation>
</comment>
<organism evidence="9 10">
    <name type="scientific">Talaromyces pinophilus</name>
    <name type="common">Penicillium pinophilum</name>
    <dbReference type="NCBI Taxonomy" id="128442"/>
    <lineage>
        <taxon>Eukaryota</taxon>
        <taxon>Fungi</taxon>
        <taxon>Dikarya</taxon>
        <taxon>Ascomycota</taxon>
        <taxon>Pezizomycotina</taxon>
        <taxon>Eurotiomycetes</taxon>
        <taxon>Eurotiomycetidae</taxon>
        <taxon>Eurotiales</taxon>
        <taxon>Trichocomaceae</taxon>
        <taxon>Talaromyces</taxon>
        <taxon>Talaromyces sect. Talaromyces</taxon>
    </lineage>
</organism>
<keyword evidence="10" id="KW-1185">Reference proteome</keyword>
<proteinExistence type="inferred from homology"/>
<keyword evidence="6 8" id="KW-0472">Membrane</keyword>
<dbReference type="Pfam" id="PF05620">
    <property type="entry name" value="TMEM208_SND2"/>
    <property type="match status" value="1"/>
</dbReference>
<feature type="region of interest" description="Disordered" evidence="7">
    <location>
        <begin position="153"/>
        <end position="176"/>
    </location>
</feature>
<evidence type="ECO:0000256" key="2">
    <source>
        <dbReference type="ARBA" id="ARBA00009950"/>
    </source>
</evidence>
<evidence type="ECO:0000256" key="8">
    <source>
        <dbReference type="SAM" id="Phobius"/>
    </source>
</evidence>
<dbReference type="AlphaFoldDB" id="A0A6V8H5J5"/>
<dbReference type="EMBL" id="DF933813">
    <property type="protein sequence ID" value="GAM35672.1"/>
    <property type="molecule type" value="Genomic_DNA"/>
</dbReference>
<evidence type="ECO:0000313" key="9">
    <source>
        <dbReference type="EMBL" id="GAM35672.1"/>
    </source>
</evidence>
<dbReference type="Proteomes" id="UP000053095">
    <property type="component" value="Unassembled WGS sequence"/>
</dbReference>
<sequence>MAQKAQKSLAARNAATLNRTHLITLALHALFLTLNFLFNRPSALTRYFLLSLPALAIEFYLERLGRPRYSLQDGSLKSAGEDLGAKGLTEFMWDVTYWTWGCIGAACVFGDRAWWLYLAVPVYSGYLAWTTFFGMKKGLAGLGGAGENVSGVGAGAGGTSKRQQKLEKRGGRVQYR</sequence>
<evidence type="ECO:0000256" key="4">
    <source>
        <dbReference type="ARBA" id="ARBA00022824"/>
    </source>
</evidence>